<feature type="domain" description="Teneurin-like YD-shell" evidence="6">
    <location>
        <begin position="1949"/>
        <end position="2090"/>
    </location>
</feature>
<evidence type="ECO:0000256" key="3">
    <source>
        <dbReference type="SAM" id="SignalP"/>
    </source>
</evidence>
<dbReference type="InterPro" id="IPR050708">
    <property type="entry name" value="T6SS_VgrG/RHS"/>
</dbReference>
<dbReference type="Pfam" id="PF13385">
    <property type="entry name" value="Laminin_G_3"/>
    <property type="match status" value="1"/>
</dbReference>
<feature type="region of interest" description="Disordered" evidence="2">
    <location>
        <begin position="29"/>
        <end position="104"/>
    </location>
</feature>
<dbReference type="Pfam" id="PF20148">
    <property type="entry name" value="DUF6531"/>
    <property type="match status" value="1"/>
</dbReference>
<keyword evidence="8" id="KW-1185">Reference proteome</keyword>
<feature type="region of interest" description="Disordered" evidence="2">
    <location>
        <begin position="2728"/>
        <end position="2782"/>
    </location>
</feature>
<dbReference type="Pfam" id="PF05593">
    <property type="entry name" value="RHS_repeat"/>
    <property type="match status" value="5"/>
</dbReference>
<dbReference type="CDD" id="cd00110">
    <property type="entry name" value="LamG"/>
    <property type="match status" value="1"/>
</dbReference>
<reference evidence="7 8" key="1">
    <citation type="submission" date="2016-11" db="EMBL/GenBank/DDBJ databases">
        <authorList>
            <person name="Jaros S."/>
            <person name="Januszkiewicz K."/>
            <person name="Wedrychowicz H."/>
        </authorList>
    </citation>
    <scope>NUCLEOTIDE SEQUENCE [LARGE SCALE GENOMIC DNA]</scope>
    <source>
        <strain evidence="7 8">DSM 46144</strain>
    </source>
</reference>
<organism evidence="7 8">
    <name type="scientific">Cryptosporangium aurantiacum</name>
    <dbReference type="NCBI Taxonomy" id="134849"/>
    <lineage>
        <taxon>Bacteria</taxon>
        <taxon>Bacillati</taxon>
        <taxon>Actinomycetota</taxon>
        <taxon>Actinomycetes</taxon>
        <taxon>Cryptosporangiales</taxon>
        <taxon>Cryptosporangiaceae</taxon>
        <taxon>Cryptosporangium</taxon>
    </lineage>
</organism>
<dbReference type="SUPFAM" id="SSF49899">
    <property type="entry name" value="Concanavalin A-like lectins/glucanases"/>
    <property type="match status" value="1"/>
</dbReference>
<dbReference type="InterPro" id="IPR056823">
    <property type="entry name" value="TEN-like_YD-shell"/>
</dbReference>
<proteinExistence type="predicted"/>
<dbReference type="InterPro" id="IPR013320">
    <property type="entry name" value="ConA-like_dom_sf"/>
</dbReference>
<keyword evidence="3" id="KW-0732">Signal</keyword>
<name>A0A1M7REM5_9ACTN</name>
<dbReference type="Gene3D" id="2.60.120.200">
    <property type="match status" value="1"/>
</dbReference>
<feature type="compositionally biased region" description="Gly residues" evidence="2">
    <location>
        <begin position="2737"/>
        <end position="2755"/>
    </location>
</feature>
<dbReference type="InterPro" id="IPR022385">
    <property type="entry name" value="Rhs_assc_core"/>
</dbReference>
<dbReference type="STRING" id="134849.SAMN05443668_110310"/>
<feature type="domain" description="Teneurin-like YD-shell" evidence="6">
    <location>
        <begin position="2336"/>
        <end position="2631"/>
    </location>
</feature>
<dbReference type="Proteomes" id="UP000184440">
    <property type="component" value="Unassembled WGS sequence"/>
</dbReference>
<dbReference type="NCBIfam" id="TIGR01643">
    <property type="entry name" value="YD_repeat_2x"/>
    <property type="match status" value="10"/>
</dbReference>
<accession>A0A1M7REM5</accession>
<evidence type="ECO:0000313" key="8">
    <source>
        <dbReference type="Proteomes" id="UP000184440"/>
    </source>
</evidence>
<evidence type="ECO:0000259" key="5">
    <source>
        <dbReference type="Pfam" id="PF20148"/>
    </source>
</evidence>
<evidence type="ECO:0000259" key="6">
    <source>
        <dbReference type="Pfam" id="PF25023"/>
    </source>
</evidence>
<dbReference type="NCBIfam" id="TIGR03696">
    <property type="entry name" value="Rhs_assc_core"/>
    <property type="match status" value="1"/>
</dbReference>
<dbReference type="InterPro" id="IPR006530">
    <property type="entry name" value="YD"/>
</dbReference>
<gene>
    <name evidence="7" type="ORF">SAMN05443668_110310</name>
</gene>
<dbReference type="InterPro" id="IPR001791">
    <property type="entry name" value="Laminin_G"/>
</dbReference>
<dbReference type="InterPro" id="IPR044927">
    <property type="entry name" value="Endonuclea_NS_2"/>
</dbReference>
<feature type="compositionally biased region" description="Low complexity" evidence="2">
    <location>
        <begin position="2443"/>
        <end position="2453"/>
    </location>
</feature>
<feature type="region of interest" description="Disordered" evidence="2">
    <location>
        <begin position="2432"/>
        <end position="2453"/>
    </location>
</feature>
<dbReference type="InterPro" id="IPR045351">
    <property type="entry name" value="DUF6531"/>
</dbReference>
<dbReference type="Pfam" id="PF13930">
    <property type="entry name" value="Endonuclea_NS_2"/>
    <property type="match status" value="1"/>
</dbReference>
<dbReference type="InterPro" id="IPR031325">
    <property type="entry name" value="RHS_repeat"/>
</dbReference>
<sequence length="3023" mass="322940">MAAVTSLVVVLGLVPAELVRAAVVAGVPSGVPAAPPDTPDQRTGSAAGKPHLVDAETTEAKPDAITRKTPAPDKAIAPEPVREKAPKSSMFKAPTPPALPGAKPRVVEETPKATVRGFDRTTSKEVPGKRSRFKTVFQNQDGTLTAEYGTTPRNFQKADKSWAKIDTTLVGDGGRWRVRADASDISLASRSDAASLASFELGDERRTAAFSLAGAAPVTASVDGDTATYSEVLPGTDLVLQPIPGGGVKEALVLQSVPATNVWKFPLTLSGVTARLDDTGAVELVATDGTIAGRIPKGYMEDSKRDPRSGDGVRSEGVTYRLLTEGGKTVLEVTADKAWLADPARVYPVTVDPTTYWNFTAPADTYVQTGYTTTTYTEHELRAGTYDAGAHVAATYMSFGNLATDLHNATIYGAQLYLYPIWSYSCSAARSVTVHDVTQSWSQTSIAAYPGPSFNATPIATSSPFARGYIAPGASSSACPSSWAGVPLGTAGKNLVQRWADGGTNNGITVRASTSDSNAWKKFASRDTINGPYMAVTYSPYEAVYSFPQNPPVINPAVTPTQAGYVPVTVANEGQDTWGPSNDYYLTYQVYDQAGNRVYHESAKTAPTSNVVHGYSHTFNARINPLPPGTWTVMFDMLHSVNEFHQWGVPRTAQLTVTIPDHPPRLNDMSPDHNYEVGTLRPQLSADADNLDGWPSSGVQYWFQICAGQAPNWDWCEQTPWQTSRTWQVPAGKLQWGKNYHWTVWVNDGSQTVVGPLYLLKTAVQQPAITSHLASGGTAGTEVNALIGNYTTTVTDASVASAGPPLSVVRTYNSLDPRTTSAFGAGWSTRFDMKVEPDNDGTGNVVVTYPDGQQVRFGRNADGSFTPPPGQFATFATRDGGGWRLMDKQSTSYEFDSAGRLVKVSDHRGRTQTLAYGGDGKLATVTGVGGRKLTFTWTGGHVTRVATDPVNGTALAWTYTYTGDTLTSVCAPVTAPNCTTYGYGTGSHYRTVVLDAPPQSYWRLGESSGDPAVSTLSTRLNTDNGHYSGVTLGVPGALTGTGDTAVRVTGGQSHVRLPDRALTRHGAYLAVELWFRTASGGVLVGHQGGGRLPATGANAVPALYVGTDGKLRGQFATGSTSPITSSGTVTDNQWHHVVLSGGGNTQSLYLDGKLVGTLAGTIDHPVAPYTYLGNGYTSPSWPATPGNAGYFALTGDLDEVAVYAKPLGLTAVQEHYRARAAAQQVKTVTLPSGRTHASITYDVGQDRVSQHTDRHGGTWKIGPISVTGTVENPVGAVTVTDPRNGTTTSTYDPLRGWQLTRQTDQLNKTTHYTYDLTGYLTKVTDANGHGTTFYRDVRGNMIGRVRCRDANTCHTEYFSYHLETNNPFDPRNDQLEAYLDGRSAHFLDGTFQTRWFYNAHGEQTEQSLPTPSSQPTLRGPRYTYTDGSEGAVGGGSTPAGLLETSADARGNETRYAYTAAGDLARVTDAAGLVTDYAYDEIGRPVRTQVTADSLETPAVTTTTYDGLSRPVTTTAPAATNTVTSTTHTARVTYTYDPDSNPLTEALSDTTGGDPTRTVTSTYDDYGNLATQTSPEGGVERYAYDTTGARTLLMDATGTQYGYIYTPRGELALRVVRDYTGSPLAPESARDVTLDSYAYDPAGRLAVHVDAMGRTESYVYYDDDLLGMTIVNNARLNDSTTPVNEIVDQRGYDPAGNLTFRITGGGAVRTDYSYDNASRLIRESLDPLGRNRRVAYTYDADDNVLSAERTAGSGDRIERVEFTYDPMSRVTRETVENGDTDLVTTYARDDRGLVTDEVSPRGNVSGGNPDAHRTTYRFDALGRPLEIKQPPITVHRTGIAAINDHRPGTRYGYNTAGDTTHVTDPEGRTTVTVYDRDSRATSVTLPTYTAPGAATAVTPRATTAYDDAGRPTSVTDPRGATRTTVYDQLGRPVKITDPPATSGAPSGVTTMTYDLAGELTAIVDPTGARIEATYDDLGRQVTETLVERRPTGAAYTTRHTYDLSGRLTRTTAPSGAVRQYTYNPEGDLSGEVDDLGRHTTYRYDLAGRLQRVIDPLGLAVEAEYDLAGRNTAVKDLDKTEQVLRTRRTTYDADSNPVTTVSGEGHTTTRAYDNGGRMTSLTEPVTDSKTITTTFGYDANGALTRLVDGRGNITVTSYNTLGLIQAVTESPTTAHPDLTDRTWTTSYDAAGNTTSVLQPGGVRLAYTYDALGRLTARTGTGAETATTGTEYGYDLAGRTTAISAPGGTLTVGYDDRGNPITTTAPGGVTSTSTYDGNNRLTRRVDKAGTAVYGWDGADQLTSGTDPATGQTYIRAYDDAGRLTGITYGTTGAKRVLGYDDLDRLTTDQTKSATDAVLTSATYEYNKDDQRTKEITAGVPQAGTHQYSYDRSGRLTGWTKPDGTSVDYGWDDAGNRTKVGSTTYTYDERNRLTSGAGNTYTYRPRGTLASTSSGGTTTTAQFDAFDRLVADGPVSYAYDGLGRLSQRTSGGQTTTLAYSSDANDPVAVLNSDGTATARYGRDPAGNLLATTENGTSSWTVTDPHGDRTAALNTAGTALTGAAAYDPFGAVTGTTGTGSSLGYQGEYTDPTTGRVNMHARWYTPATGGFNSRDTMTVPADPSVQGNRYTYGNADPLNHTDPTGHLSVKEITRAAAPIVRFVKPAVPAIRTIGRAVPGVNLVINVYDAAKLAYKAGQYIGTRWVRPAFSGNQAPGTATTSRCGNSCSSYLDFSKLPKPPTGTSGGSRNAGGGPHYSGGGPRYSSGGYTRIGGGYGPPSPPPPPSRKQLMLNVARTPAARPAYRPVIDQATLDRQVRATEADVTVVAAQQASSIGSGGLVLDDKPTAQERPWEKGSLATSPLRKEERGCLSGEWEGDPIRYWGLDGSGKEGVDRAMGAEACYQGALPGGGTPAAELPIAGYKKHFGLARGHLIGNKLGGDGTRYDNLIPIYQADTNVRKMFHRWEKDVARRVANEETVFYRVVPLYRGESKIPYAVSMTISSSTGYYHSAEIINQRFDVPAQAWRRDVE</sequence>
<feature type="domain" description="Type VII secretion system protein EssD-like" evidence="4">
    <location>
        <begin position="2922"/>
        <end position="2996"/>
    </location>
</feature>
<feature type="chain" id="PRO_5009928958" evidence="3">
    <location>
        <begin position="22"/>
        <end position="3023"/>
    </location>
</feature>
<feature type="region of interest" description="Disordered" evidence="2">
    <location>
        <begin position="1534"/>
        <end position="1560"/>
    </location>
</feature>
<dbReference type="InterPro" id="IPR044929">
    <property type="entry name" value="DNA/RNA_non-sp_Endonuclease_sf"/>
</dbReference>
<dbReference type="Gene3D" id="2.180.10.10">
    <property type="entry name" value="RHS repeat-associated core"/>
    <property type="match status" value="5"/>
</dbReference>
<feature type="region of interest" description="Disordered" evidence="2">
    <location>
        <begin position="1794"/>
        <end position="1813"/>
    </location>
</feature>
<feature type="compositionally biased region" description="Basic and acidic residues" evidence="2">
    <location>
        <begin position="299"/>
        <end position="314"/>
    </location>
</feature>
<evidence type="ECO:0000259" key="4">
    <source>
        <dbReference type="Pfam" id="PF13930"/>
    </source>
</evidence>
<dbReference type="Pfam" id="PF25023">
    <property type="entry name" value="TEN_YD-shell"/>
    <property type="match status" value="2"/>
</dbReference>
<dbReference type="NCBIfam" id="NF033679">
    <property type="entry name" value="DNRLRE_dom"/>
    <property type="match status" value="1"/>
</dbReference>
<feature type="compositionally biased region" description="Basic and acidic residues" evidence="2">
    <location>
        <begin position="51"/>
        <end position="66"/>
    </location>
</feature>
<keyword evidence="1" id="KW-0677">Repeat</keyword>
<feature type="compositionally biased region" description="Polar residues" evidence="2">
    <location>
        <begin position="1540"/>
        <end position="1560"/>
    </location>
</feature>
<evidence type="ECO:0000256" key="1">
    <source>
        <dbReference type="ARBA" id="ARBA00022737"/>
    </source>
</evidence>
<dbReference type="PANTHER" id="PTHR32305">
    <property type="match status" value="1"/>
</dbReference>
<feature type="domain" description="DUF6531" evidence="5">
    <location>
        <begin position="781"/>
        <end position="857"/>
    </location>
</feature>
<feature type="region of interest" description="Disordered" evidence="2">
    <location>
        <begin position="296"/>
        <end position="315"/>
    </location>
</feature>
<dbReference type="PANTHER" id="PTHR32305:SF15">
    <property type="entry name" value="PROTEIN RHSA-RELATED"/>
    <property type="match status" value="1"/>
</dbReference>
<protein>
    <submittedName>
        <fullName evidence="7">RHS repeat-associated core domain-containing protein</fullName>
    </submittedName>
</protein>
<evidence type="ECO:0000313" key="7">
    <source>
        <dbReference type="EMBL" id="SHN44660.1"/>
    </source>
</evidence>
<feature type="signal peptide" evidence="3">
    <location>
        <begin position="1"/>
        <end position="21"/>
    </location>
</feature>
<dbReference type="Gene3D" id="3.40.570.10">
    <property type="entry name" value="Extracellular Endonuclease, subunit A"/>
    <property type="match status" value="1"/>
</dbReference>
<dbReference type="EMBL" id="FRCS01000010">
    <property type="protein sequence ID" value="SHN44660.1"/>
    <property type="molecule type" value="Genomic_DNA"/>
</dbReference>
<evidence type="ECO:0000256" key="2">
    <source>
        <dbReference type="SAM" id="MobiDB-lite"/>
    </source>
</evidence>